<dbReference type="Proteomes" id="UP001151516">
    <property type="component" value="Unassembled WGS sequence"/>
</dbReference>
<evidence type="ECO:0000256" key="10">
    <source>
        <dbReference type="ARBA" id="ARBA00023004"/>
    </source>
</evidence>
<dbReference type="GO" id="GO:0008419">
    <property type="term" value="F:RNA lariat debranching enzyme activity"/>
    <property type="evidence" value="ECO:0007669"/>
    <property type="project" value="TreeGrafter"/>
</dbReference>
<comment type="subcellular location">
    <subcellularLocation>
        <location evidence="4">Nucleus</location>
    </subcellularLocation>
</comment>
<evidence type="ECO:0000256" key="9">
    <source>
        <dbReference type="ARBA" id="ARBA00022833"/>
    </source>
</evidence>
<proteinExistence type="inferred from homology"/>
<evidence type="ECO:0000256" key="13">
    <source>
        <dbReference type="SAM" id="MobiDB-lite"/>
    </source>
</evidence>
<dbReference type="GO" id="GO:0005634">
    <property type="term" value="C:nucleus"/>
    <property type="evidence" value="ECO:0007669"/>
    <property type="project" value="UniProtKB-SubCell"/>
</dbReference>
<evidence type="ECO:0000256" key="5">
    <source>
        <dbReference type="ARBA" id="ARBA00006045"/>
    </source>
</evidence>
<dbReference type="PANTHER" id="PTHR12849">
    <property type="entry name" value="RNA LARIAT DEBRANCHING ENZYME"/>
    <property type="match status" value="1"/>
</dbReference>
<dbReference type="CDD" id="cd00844">
    <property type="entry name" value="MPP_Dbr1_N"/>
    <property type="match status" value="1"/>
</dbReference>
<dbReference type="GO" id="GO:0046872">
    <property type="term" value="F:metal ion binding"/>
    <property type="evidence" value="ECO:0007669"/>
    <property type="project" value="UniProtKB-KW"/>
</dbReference>
<evidence type="ECO:0000256" key="7">
    <source>
        <dbReference type="ARBA" id="ARBA00022723"/>
    </source>
</evidence>
<evidence type="ECO:0000256" key="12">
    <source>
        <dbReference type="ARBA" id="ARBA00023242"/>
    </source>
</evidence>
<protein>
    <submittedName>
        <fullName evidence="15">Lariat debranching enzyme</fullName>
    </submittedName>
</protein>
<keyword evidence="16" id="KW-1185">Reference proteome</keyword>
<keyword evidence="9" id="KW-0862">Zinc</keyword>
<keyword evidence="6" id="KW-0507">mRNA processing</keyword>
<evidence type="ECO:0000256" key="6">
    <source>
        <dbReference type="ARBA" id="ARBA00022664"/>
    </source>
</evidence>
<name>A0A9W8GPX6_9FUNG</name>
<feature type="region of interest" description="Disordered" evidence="13">
    <location>
        <begin position="511"/>
        <end position="539"/>
    </location>
</feature>
<dbReference type="Gene3D" id="3.60.21.10">
    <property type="match status" value="1"/>
</dbReference>
<evidence type="ECO:0000313" key="16">
    <source>
        <dbReference type="Proteomes" id="UP001151516"/>
    </source>
</evidence>
<dbReference type="GO" id="GO:0000398">
    <property type="term" value="P:mRNA splicing, via spliceosome"/>
    <property type="evidence" value="ECO:0007669"/>
    <property type="project" value="TreeGrafter"/>
</dbReference>
<dbReference type="InterPro" id="IPR007708">
    <property type="entry name" value="DBR1_C"/>
</dbReference>
<dbReference type="InterPro" id="IPR004843">
    <property type="entry name" value="Calcineurin-like_PHP"/>
</dbReference>
<dbReference type="InterPro" id="IPR041816">
    <property type="entry name" value="Dbr1_N"/>
</dbReference>
<keyword evidence="10" id="KW-0408">Iron</keyword>
<dbReference type="EMBL" id="JANBTX010000026">
    <property type="protein sequence ID" value="KAJ2689380.1"/>
    <property type="molecule type" value="Genomic_DNA"/>
</dbReference>
<sequence length="567" mass="62907">MHRKLTIAVEGCCHGQLDDIYRHLLQQQQRLRKTVDLLVICGDFQAVRNVTDLETMSCPNKYKQVGGFYRYYTGERKAPIPTVFVGGNHEASNHMRELYYGGWVAPNIYYMGASGVVKFGGLRIGGITGIFKDYDYAKGHCETPPFRGPGRASMHHVRSYEAFKMLQIRKPLDIVVSHDWPLFIERYGNTAELLRRKPFFADEINRGDLGSPANAMLLERLRPAWWFSAHMHVRFEAEVASHESIFAEGWNGIPPYSSQSSERMQDSVAGAEAPVAVANQDEIVMSALSDDEEDGSPVCEPPSRPRLALNLPPPKHSVAEEASAEPDACEVAQAEPDLTSEPADATAVAASAEPSNDGVREQEVLEAADPKIPGRPTRFLALDKCLPRRQFLEFIDIEVPDSAPGELPQLEYDDEWLAILRLCHPHMPLSELPFSLPAEARMSNVTPGIPLLPGAMLARELDWVRSNVFSGGDRMFIPPNFMPMAPTPPSGTPDSASFGLAGQGANIWNRGRGRGRGNGRGGHAQGHRQSEAEWVGPRPHVIYPNPQTDELCKLLGIEDKLTQRRYK</sequence>
<evidence type="ECO:0000256" key="11">
    <source>
        <dbReference type="ARBA" id="ARBA00023211"/>
    </source>
</evidence>
<comment type="cofactor">
    <cofactor evidence="3">
        <name>Fe(2+)</name>
        <dbReference type="ChEBI" id="CHEBI:29033"/>
    </cofactor>
</comment>
<comment type="cofactor">
    <cofactor evidence="2">
        <name>Zn(2+)</name>
        <dbReference type="ChEBI" id="CHEBI:29105"/>
    </cofactor>
</comment>
<evidence type="ECO:0000256" key="4">
    <source>
        <dbReference type="ARBA" id="ARBA00004123"/>
    </source>
</evidence>
<keyword evidence="12" id="KW-0539">Nucleus</keyword>
<comment type="cofactor">
    <cofactor evidence="1">
        <name>Mn(2+)</name>
        <dbReference type="ChEBI" id="CHEBI:29035"/>
    </cofactor>
</comment>
<gene>
    <name evidence="15" type="primary">DBR1</name>
    <name evidence="15" type="ORF">IWW39_001508</name>
</gene>
<dbReference type="Pfam" id="PF05011">
    <property type="entry name" value="DBR1"/>
    <property type="match status" value="1"/>
</dbReference>
<dbReference type="SUPFAM" id="SSF56300">
    <property type="entry name" value="Metallo-dependent phosphatases"/>
    <property type="match status" value="1"/>
</dbReference>
<evidence type="ECO:0000256" key="1">
    <source>
        <dbReference type="ARBA" id="ARBA00001936"/>
    </source>
</evidence>
<dbReference type="InterPro" id="IPR029052">
    <property type="entry name" value="Metallo-depent_PP-like"/>
</dbReference>
<dbReference type="AlphaFoldDB" id="A0A9W8GPX6"/>
<feature type="region of interest" description="Disordered" evidence="13">
    <location>
        <begin position="289"/>
        <end position="345"/>
    </location>
</feature>
<keyword evidence="8" id="KW-0378">Hydrolase</keyword>
<evidence type="ECO:0000313" key="15">
    <source>
        <dbReference type="EMBL" id="KAJ2689380.1"/>
    </source>
</evidence>
<accession>A0A9W8GPX6</accession>
<organism evidence="15 16">
    <name type="scientific">Coemansia spiralis</name>
    <dbReference type="NCBI Taxonomy" id="417178"/>
    <lineage>
        <taxon>Eukaryota</taxon>
        <taxon>Fungi</taxon>
        <taxon>Fungi incertae sedis</taxon>
        <taxon>Zoopagomycota</taxon>
        <taxon>Kickxellomycotina</taxon>
        <taxon>Kickxellomycetes</taxon>
        <taxon>Kickxellales</taxon>
        <taxon>Kickxellaceae</taxon>
        <taxon>Coemansia</taxon>
    </lineage>
</organism>
<keyword evidence="7" id="KW-0479">Metal-binding</keyword>
<dbReference type="OrthoDB" id="407609at2759"/>
<evidence type="ECO:0000259" key="14">
    <source>
        <dbReference type="SMART" id="SM01124"/>
    </source>
</evidence>
<dbReference type="Pfam" id="PF00149">
    <property type="entry name" value="Metallophos"/>
    <property type="match status" value="1"/>
</dbReference>
<comment type="caution">
    <text evidence="15">The sequence shown here is derived from an EMBL/GenBank/DDBJ whole genome shotgun (WGS) entry which is preliminary data.</text>
</comment>
<keyword evidence="11" id="KW-0464">Manganese</keyword>
<dbReference type="SMART" id="SM01124">
    <property type="entry name" value="DBR1"/>
    <property type="match status" value="1"/>
</dbReference>
<evidence type="ECO:0000256" key="2">
    <source>
        <dbReference type="ARBA" id="ARBA00001947"/>
    </source>
</evidence>
<comment type="similarity">
    <text evidence="5">Belongs to the lariat debranching enzyme family.</text>
</comment>
<evidence type="ECO:0000256" key="3">
    <source>
        <dbReference type="ARBA" id="ARBA00001954"/>
    </source>
</evidence>
<dbReference type="PANTHER" id="PTHR12849:SF0">
    <property type="entry name" value="LARIAT DEBRANCHING ENZYME"/>
    <property type="match status" value="1"/>
</dbReference>
<evidence type="ECO:0000256" key="8">
    <source>
        <dbReference type="ARBA" id="ARBA00022801"/>
    </source>
</evidence>
<reference evidence="15" key="1">
    <citation type="submission" date="2022-07" db="EMBL/GenBank/DDBJ databases">
        <title>Phylogenomic reconstructions and comparative analyses of Kickxellomycotina fungi.</title>
        <authorList>
            <person name="Reynolds N.K."/>
            <person name="Stajich J.E."/>
            <person name="Barry K."/>
            <person name="Grigoriev I.V."/>
            <person name="Crous P."/>
            <person name="Smith M.E."/>
        </authorList>
    </citation>
    <scope>NUCLEOTIDE SEQUENCE</scope>
    <source>
        <strain evidence="15">CBS 109367</strain>
    </source>
</reference>
<feature type="domain" description="Lariat debranching enzyme C-terminal" evidence="14">
    <location>
        <begin position="364"/>
        <end position="561"/>
    </location>
</feature>